<proteinExistence type="predicted"/>
<evidence type="ECO:0000313" key="1">
    <source>
        <dbReference type="EMBL" id="RKK21936.1"/>
    </source>
</evidence>
<dbReference type="EMBL" id="MRCU01000003">
    <property type="protein sequence ID" value="RKK21936.1"/>
    <property type="molecule type" value="Genomic_DNA"/>
</dbReference>
<dbReference type="Proteomes" id="UP000270866">
    <property type="component" value="Chromosome 5"/>
</dbReference>
<accession>A0A3L6NTB7</accession>
<dbReference type="AlphaFoldDB" id="A0A3L6NTB7"/>
<sequence>MKTVSALPLGSDFFQTSPKPSLDRGFTRRPSHATGLHRDPLMVRLMRYTFGLPGPDRFLSCEGGMKLEKKKKYCGTVRPGYSRRFQDLKFAPQHGHNVAQLLSLADPLSTSSTNYLGFSPTT</sequence>
<gene>
    <name evidence="1" type="ORF">BFJ65_g4560</name>
</gene>
<comment type="caution">
    <text evidence="1">The sequence shown here is derived from an EMBL/GenBank/DDBJ whole genome shotgun (WGS) entry which is preliminary data.</text>
</comment>
<name>A0A3L6NTB7_FUSOX</name>
<reference evidence="1 2" key="1">
    <citation type="journal article" date="2018" name="Sci. Rep.">
        <title>Characterisation of pathogen-specific regions and novel effector candidates in Fusarium oxysporum f. sp. cepae.</title>
        <authorList>
            <person name="Armitage A.D."/>
            <person name="Taylor A."/>
            <person name="Sobczyk M.K."/>
            <person name="Baxter L."/>
            <person name="Greenfield B.P."/>
            <person name="Bates H.J."/>
            <person name="Wilson F."/>
            <person name="Jackson A.C."/>
            <person name="Ott S."/>
            <person name="Harrison R.J."/>
            <person name="Clarkson J.P."/>
        </authorList>
    </citation>
    <scope>NUCLEOTIDE SEQUENCE [LARGE SCALE GENOMIC DNA]</scope>
    <source>
        <strain evidence="1 2">FoC_Fus2</strain>
    </source>
</reference>
<organism evidence="1 2">
    <name type="scientific">Fusarium oxysporum f. sp. cepae</name>
    <dbReference type="NCBI Taxonomy" id="396571"/>
    <lineage>
        <taxon>Eukaryota</taxon>
        <taxon>Fungi</taxon>
        <taxon>Dikarya</taxon>
        <taxon>Ascomycota</taxon>
        <taxon>Pezizomycotina</taxon>
        <taxon>Sordariomycetes</taxon>
        <taxon>Hypocreomycetidae</taxon>
        <taxon>Hypocreales</taxon>
        <taxon>Nectriaceae</taxon>
        <taxon>Fusarium</taxon>
        <taxon>Fusarium oxysporum species complex</taxon>
    </lineage>
</organism>
<protein>
    <submittedName>
        <fullName evidence="1">Uncharacterized protein</fullName>
    </submittedName>
</protein>
<evidence type="ECO:0000313" key="2">
    <source>
        <dbReference type="Proteomes" id="UP000270866"/>
    </source>
</evidence>